<evidence type="ECO:0000313" key="3">
    <source>
        <dbReference type="EnsemblMetazoa" id="XP_011674518"/>
    </source>
</evidence>
<evidence type="ECO:0000259" key="2">
    <source>
        <dbReference type="Pfam" id="PF03781"/>
    </source>
</evidence>
<sequence length="770" mass="88737">MATELSREDFLSGPYTWKSMRPCDLSNCTKKQILDYFENSYSLNESIFAALKTKDAFYRAPDRLRLPLIFYYAHTACVYINKLMLAGLIKERVNFEYETLFETGVDEMSWDDTENYRMGGSYQWPSLENVVQFRLKVRNVIRKVIEDTPLELPVTQESKWWALFMGFEHERIHIETSSVLIRQLPVSLVRKPDEWVSGPFTFGESPVKNPFLPVEATEVLMGKPRDFPSYGWDNEYPQLKASVPSFEASKFLITNREFLKFVQAKGYDNEGLWSKEGWKWRTFRQAKHPSFWVCNEGCVSGCGGVLAGHSHCQPDVNQNTSTYRYRSFCEETAIPWDWPVEVNYHEAKAYAAWKGPDYRLPTESEHNAMRDQQAPNSKGTESDLIFDKELHKKSNINLVFGTSTPVNMYPANEKGFHDVFGNVWQWVEDHFNGFPGNETHHLYDDFSSPTYDGHHNIILGGSWMSTGDEASKFARYAFRRHFFQHAGFRLARSASPDQDVPVRLVLNPAQQDHEPSEVSLPLEDTTKKLVLTTNRQLLTETQTCADERLFNEYVLDDINLSSALRKVCMGVAERHGTKVSRALDVGCGCGRLTFELSREVEQVIGLEYCEVFLKSAEEILSNKQKVFYCPKDDCRRPAKRLKKSTHNGCTITAKLPSGTQPSRITMKQFTWIPNEVSGFDLVVHHCLERVQNKKAWLIRLWEILNPNGIVVISGLGDWTREKLEPMVGDKLRYLETLAVHYGLDYWLTEADKETWATVWCLKTREDVQSA</sequence>
<feature type="domain" description="Sulfatase-modifying factor enzyme-like" evidence="2">
    <location>
        <begin position="214"/>
        <end position="492"/>
    </location>
</feature>
<comment type="similarity">
    <text evidence="1">Belongs to the sulfatase-modifying factor family.</text>
</comment>
<dbReference type="InterPro" id="IPR016187">
    <property type="entry name" value="CTDL_fold"/>
</dbReference>
<organism evidence="3 4">
    <name type="scientific">Strongylocentrotus purpuratus</name>
    <name type="common">Purple sea urchin</name>
    <dbReference type="NCBI Taxonomy" id="7668"/>
    <lineage>
        <taxon>Eukaryota</taxon>
        <taxon>Metazoa</taxon>
        <taxon>Echinodermata</taxon>
        <taxon>Eleutherozoa</taxon>
        <taxon>Echinozoa</taxon>
        <taxon>Echinoidea</taxon>
        <taxon>Euechinoidea</taxon>
        <taxon>Echinacea</taxon>
        <taxon>Camarodonta</taxon>
        <taxon>Echinidea</taxon>
        <taxon>Strongylocentrotidae</taxon>
        <taxon>Strongylocentrotus</taxon>
    </lineage>
</organism>
<dbReference type="Gene3D" id="3.40.50.150">
    <property type="entry name" value="Vaccinia Virus protein VP39"/>
    <property type="match status" value="1"/>
</dbReference>
<dbReference type="OrthoDB" id="659at2759"/>
<dbReference type="RefSeq" id="XP_011674519.2">
    <property type="nucleotide sequence ID" value="XM_011676217.2"/>
</dbReference>
<dbReference type="InParanoid" id="A0A7M7LTE3"/>
<dbReference type="EnsemblMetazoa" id="XM_011676217">
    <property type="protein sequence ID" value="XP_011674519"/>
    <property type="gene ID" value="LOC584365"/>
</dbReference>
<dbReference type="InterPro" id="IPR027577">
    <property type="entry name" value="OvoA_Nterm"/>
</dbReference>
<name>A0A7M7LTE3_STRPU</name>
<dbReference type="Pfam" id="PF03781">
    <property type="entry name" value="FGE-sulfatase"/>
    <property type="match status" value="1"/>
</dbReference>
<evidence type="ECO:0000256" key="1">
    <source>
        <dbReference type="ARBA" id="ARBA00005310"/>
    </source>
</evidence>
<protein>
    <recommendedName>
        <fullName evidence="2">Sulfatase-modifying factor enzyme-like domain-containing protein</fullName>
    </recommendedName>
</protein>
<dbReference type="KEGG" id="spu:584365"/>
<accession>A0A7M7LTE3</accession>
<dbReference type="GO" id="GO:0120147">
    <property type="term" value="F:formylglycine-generating oxidase activity"/>
    <property type="evidence" value="ECO:0000318"/>
    <property type="project" value="GO_Central"/>
</dbReference>
<dbReference type="OMA" id="WQWTETP"/>
<dbReference type="CDD" id="cd02440">
    <property type="entry name" value="AdoMet_MTases"/>
    <property type="match status" value="1"/>
</dbReference>
<evidence type="ECO:0000313" key="4">
    <source>
        <dbReference type="Proteomes" id="UP000007110"/>
    </source>
</evidence>
<keyword evidence="4" id="KW-1185">Reference proteome</keyword>
<dbReference type="RefSeq" id="XP_011674518.2">
    <property type="nucleotide sequence ID" value="XM_011676216.2"/>
</dbReference>
<dbReference type="Gene3D" id="3.90.1580.10">
    <property type="entry name" value="paralog of FGE (formylglycine-generating enzyme)"/>
    <property type="match status" value="1"/>
</dbReference>
<dbReference type="RefSeq" id="XP_011674520.2">
    <property type="nucleotide sequence ID" value="XM_011676218.2"/>
</dbReference>
<dbReference type="PANTHER" id="PTHR23150">
    <property type="entry name" value="SULFATASE MODIFYING FACTOR 1, 2"/>
    <property type="match status" value="1"/>
</dbReference>
<dbReference type="EnsemblMetazoa" id="XM_011676216">
    <property type="protein sequence ID" value="XP_011674518"/>
    <property type="gene ID" value="LOC584365"/>
</dbReference>
<dbReference type="Proteomes" id="UP000007110">
    <property type="component" value="Unassembled WGS sequence"/>
</dbReference>
<dbReference type="RefSeq" id="XP_011674521.2">
    <property type="nucleotide sequence ID" value="XM_011676219.2"/>
</dbReference>
<dbReference type="NCBIfam" id="TIGR04344">
    <property type="entry name" value="ovoA_Nterm"/>
    <property type="match status" value="1"/>
</dbReference>
<proteinExistence type="inferred from homology"/>
<dbReference type="EnsemblMetazoa" id="XM_011676218">
    <property type="protein sequence ID" value="XP_011674520"/>
    <property type="gene ID" value="LOC584365"/>
</dbReference>
<dbReference type="InterPro" id="IPR029063">
    <property type="entry name" value="SAM-dependent_MTases_sf"/>
</dbReference>
<dbReference type="GeneID" id="584365"/>
<dbReference type="EnsemblMetazoa" id="XM_011676219">
    <property type="protein sequence ID" value="XP_011674521"/>
    <property type="gene ID" value="LOC584365"/>
</dbReference>
<dbReference type="InterPro" id="IPR051043">
    <property type="entry name" value="Sulfatase_Mod_Factor_Kinase"/>
</dbReference>
<dbReference type="InterPro" id="IPR042095">
    <property type="entry name" value="SUMF_sf"/>
</dbReference>
<reference evidence="4" key="1">
    <citation type="submission" date="2015-02" db="EMBL/GenBank/DDBJ databases">
        <title>Genome sequencing for Strongylocentrotus purpuratus.</title>
        <authorList>
            <person name="Murali S."/>
            <person name="Liu Y."/>
            <person name="Vee V."/>
            <person name="English A."/>
            <person name="Wang M."/>
            <person name="Skinner E."/>
            <person name="Han Y."/>
            <person name="Muzny D.M."/>
            <person name="Worley K.C."/>
            <person name="Gibbs R.A."/>
        </authorList>
    </citation>
    <scope>NUCLEOTIDE SEQUENCE</scope>
</reference>
<dbReference type="PANTHER" id="PTHR23150:SF26">
    <property type="entry name" value="GENERIC METHYLTRANSFERASE"/>
    <property type="match status" value="1"/>
</dbReference>
<dbReference type="InterPro" id="IPR005532">
    <property type="entry name" value="SUMF_dom"/>
</dbReference>
<dbReference type="AlphaFoldDB" id="A0A7M7LTE3"/>
<reference evidence="3" key="2">
    <citation type="submission" date="2021-01" db="UniProtKB">
        <authorList>
            <consortium name="EnsemblMetazoa"/>
        </authorList>
    </citation>
    <scope>IDENTIFICATION</scope>
</reference>
<dbReference type="SUPFAM" id="SSF56436">
    <property type="entry name" value="C-type lectin-like"/>
    <property type="match status" value="1"/>
</dbReference>
<dbReference type="SUPFAM" id="SSF53335">
    <property type="entry name" value="S-adenosyl-L-methionine-dependent methyltransferases"/>
    <property type="match status" value="1"/>
</dbReference>